<dbReference type="KEGG" id="sus:Acid_0082"/>
<dbReference type="eggNOG" id="ENOG503464Y">
    <property type="taxonomic scope" value="Bacteria"/>
</dbReference>
<organism evidence="1">
    <name type="scientific">Solibacter usitatus (strain Ellin6076)</name>
    <dbReference type="NCBI Taxonomy" id="234267"/>
    <lineage>
        <taxon>Bacteria</taxon>
        <taxon>Pseudomonadati</taxon>
        <taxon>Acidobacteriota</taxon>
        <taxon>Terriglobia</taxon>
        <taxon>Bryobacterales</taxon>
        <taxon>Solibacteraceae</taxon>
        <taxon>Candidatus Solibacter</taxon>
    </lineage>
</organism>
<dbReference type="AlphaFoldDB" id="Q02CW8"/>
<reference evidence="1" key="1">
    <citation type="submission" date="2006-10" db="EMBL/GenBank/DDBJ databases">
        <title>Complete sequence of Solibacter usitatus Ellin6076.</title>
        <authorList>
            <consortium name="US DOE Joint Genome Institute"/>
            <person name="Copeland A."/>
            <person name="Lucas S."/>
            <person name="Lapidus A."/>
            <person name="Barry K."/>
            <person name="Detter J.C."/>
            <person name="Glavina del Rio T."/>
            <person name="Hammon N."/>
            <person name="Israni S."/>
            <person name="Dalin E."/>
            <person name="Tice H."/>
            <person name="Pitluck S."/>
            <person name="Thompson L.S."/>
            <person name="Brettin T."/>
            <person name="Bruce D."/>
            <person name="Han C."/>
            <person name="Tapia R."/>
            <person name="Gilna P."/>
            <person name="Schmutz J."/>
            <person name="Larimer F."/>
            <person name="Land M."/>
            <person name="Hauser L."/>
            <person name="Kyrpides N."/>
            <person name="Mikhailova N."/>
            <person name="Janssen P.H."/>
            <person name="Kuske C.R."/>
            <person name="Richardson P."/>
        </authorList>
    </citation>
    <scope>NUCLEOTIDE SEQUENCE</scope>
    <source>
        <strain evidence="1">Ellin6076</strain>
    </source>
</reference>
<evidence type="ECO:0000313" key="1">
    <source>
        <dbReference type="EMBL" id="ABJ81098.1"/>
    </source>
</evidence>
<dbReference type="HOGENOM" id="CLU_1539051_0_0_0"/>
<accession>Q02CW8</accession>
<dbReference type="STRING" id="234267.Acid_0082"/>
<dbReference type="EMBL" id="CP000473">
    <property type="protein sequence ID" value="ABJ81098.1"/>
    <property type="molecule type" value="Genomic_DNA"/>
</dbReference>
<protein>
    <submittedName>
        <fullName evidence="1">Uncharacterized protein</fullName>
    </submittedName>
</protein>
<sequence precursor="true">MWRNAAAILTCAALAHGANALDEFQRRIADYVKVHEQAQSSTGKLKPTTSAARIADHEQELASRIREAREGVVEGNIFTARTGKVFRRLLAHATGGRDATTVHQSLRRSEPVVVPLRVNEAYPERVPLQTTPPSVLQYLPKLPPQLEYRVVGRALVLRDTGANLIVDFLPNALP</sequence>
<gene>
    <name evidence="1" type="ordered locus">Acid_0082</name>
</gene>
<proteinExistence type="predicted"/>
<name>Q02CW8_SOLUE</name>
<dbReference type="InParanoid" id="Q02CW8"/>